<gene>
    <name evidence="10" type="ORF">FC07_GL000492</name>
</gene>
<feature type="transmembrane region" description="Helical" evidence="8">
    <location>
        <begin position="180"/>
        <end position="197"/>
    </location>
</feature>
<dbReference type="PATRIC" id="fig|1423726.3.peg.508"/>
<keyword evidence="5 8" id="KW-0812">Transmembrane</keyword>
<keyword evidence="6 8" id="KW-1133">Transmembrane helix</keyword>
<dbReference type="AlphaFoldDB" id="A0A0R1H981"/>
<keyword evidence="4" id="KW-1003">Cell membrane</keyword>
<feature type="transmembrane region" description="Helical" evidence="8">
    <location>
        <begin position="12"/>
        <end position="31"/>
    </location>
</feature>
<feature type="transmembrane region" description="Helical" evidence="8">
    <location>
        <begin position="151"/>
        <end position="168"/>
    </location>
</feature>
<evidence type="ECO:0000256" key="3">
    <source>
        <dbReference type="ARBA" id="ARBA00022448"/>
    </source>
</evidence>
<dbReference type="Proteomes" id="UP000051461">
    <property type="component" value="Unassembled WGS sequence"/>
</dbReference>
<evidence type="ECO:0000313" key="10">
    <source>
        <dbReference type="EMBL" id="KRK40481.1"/>
    </source>
</evidence>
<feature type="domain" description="EamA" evidence="9">
    <location>
        <begin position="6"/>
        <end position="145"/>
    </location>
</feature>
<evidence type="ECO:0000256" key="4">
    <source>
        <dbReference type="ARBA" id="ARBA00022475"/>
    </source>
</evidence>
<protein>
    <submittedName>
        <fullName evidence="10">RarD protein</fullName>
    </submittedName>
</protein>
<proteinExistence type="inferred from homology"/>
<dbReference type="InterPro" id="IPR000620">
    <property type="entry name" value="EamA_dom"/>
</dbReference>
<organism evidence="10 11">
    <name type="scientific">Loigolactobacillus bifermentans DSM 20003</name>
    <dbReference type="NCBI Taxonomy" id="1423726"/>
    <lineage>
        <taxon>Bacteria</taxon>
        <taxon>Bacillati</taxon>
        <taxon>Bacillota</taxon>
        <taxon>Bacilli</taxon>
        <taxon>Lactobacillales</taxon>
        <taxon>Lactobacillaceae</taxon>
        <taxon>Loigolactobacillus</taxon>
    </lineage>
</organism>
<dbReference type="GO" id="GO:0005886">
    <property type="term" value="C:plasma membrane"/>
    <property type="evidence" value="ECO:0007669"/>
    <property type="project" value="UniProtKB-SubCell"/>
</dbReference>
<feature type="transmembrane region" description="Helical" evidence="8">
    <location>
        <begin position="129"/>
        <end position="145"/>
    </location>
</feature>
<evidence type="ECO:0000256" key="6">
    <source>
        <dbReference type="ARBA" id="ARBA00022989"/>
    </source>
</evidence>
<keyword evidence="11" id="KW-1185">Reference proteome</keyword>
<keyword evidence="3" id="KW-0813">Transport</keyword>
<dbReference type="SUPFAM" id="SSF103481">
    <property type="entry name" value="Multidrug resistance efflux transporter EmrE"/>
    <property type="match status" value="2"/>
</dbReference>
<evidence type="ECO:0000259" key="9">
    <source>
        <dbReference type="Pfam" id="PF00892"/>
    </source>
</evidence>
<dbReference type="PANTHER" id="PTHR22911:SF137">
    <property type="entry name" value="SOLUTE CARRIER FAMILY 35 MEMBER G2-RELATED"/>
    <property type="match status" value="1"/>
</dbReference>
<dbReference type="Pfam" id="PF00892">
    <property type="entry name" value="EamA"/>
    <property type="match status" value="2"/>
</dbReference>
<evidence type="ECO:0000256" key="8">
    <source>
        <dbReference type="SAM" id="Phobius"/>
    </source>
</evidence>
<comment type="similarity">
    <text evidence="2">Belongs to the EamA transporter family.</text>
</comment>
<evidence type="ECO:0000256" key="1">
    <source>
        <dbReference type="ARBA" id="ARBA00004651"/>
    </source>
</evidence>
<comment type="caution">
    <text evidence="10">The sequence shown here is derived from an EMBL/GenBank/DDBJ whole genome shotgun (WGS) entry which is preliminary data.</text>
</comment>
<evidence type="ECO:0000256" key="5">
    <source>
        <dbReference type="ARBA" id="ARBA00022692"/>
    </source>
</evidence>
<dbReference type="RefSeq" id="WP_057903567.1">
    <property type="nucleotide sequence ID" value="NZ_AZDA01000013.1"/>
</dbReference>
<evidence type="ECO:0000256" key="2">
    <source>
        <dbReference type="ARBA" id="ARBA00007362"/>
    </source>
</evidence>
<feature type="transmembrane region" description="Helical" evidence="8">
    <location>
        <begin position="209"/>
        <end position="229"/>
    </location>
</feature>
<reference evidence="10 11" key="1">
    <citation type="journal article" date="2015" name="Genome Announc.">
        <title>Expanding the biotechnology potential of lactobacilli through comparative genomics of 213 strains and associated genera.</title>
        <authorList>
            <person name="Sun Z."/>
            <person name="Harris H.M."/>
            <person name="McCann A."/>
            <person name="Guo C."/>
            <person name="Argimon S."/>
            <person name="Zhang W."/>
            <person name="Yang X."/>
            <person name="Jeffery I.B."/>
            <person name="Cooney J.C."/>
            <person name="Kagawa T.F."/>
            <person name="Liu W."/>
            <person name="Song Y."/>
            <person name="Salvetti E."/>
            <person name="Wrobel A."/>
            <person name="Rasinkangas P."/>
            <person name="Parkhill J."/>
            <person name="Rea M.C."/>
            <person name="O'Sullivan O."/>
            <person name="Ritari J."/>
            <person name="Douillard F.P."/>
            <person name="Paul Ross R."/>
            <person name="Yang R."/>
            <person name="Briner A.E."/>
            <person name="Felis G.E."/>
            <person name="de Vos W.M."/>
            <person name="Barrangou R."/>
            <person name="Klaenhammer T.R."/>
            <person name="Caufield P.W."/>
            <person name="Cui Y."/>
            <person name="Zhang H."/>
            <person name="O'Toole P.W."/>
        </authorList>
    </citation>
    <scope>NUCLEOTIDE SEQUENCE [LARGE SCALE GENOMIC DNA]</scope>
    <source>
        <strain evidence="10 11">DSM 20003</strain>
    </source>
</reference>
<dbReference type="InterPro" id="IPR037185">
    <property type="entry name" value="EmrE-like"/>
</dbReference>
<evidence type="ECO:0000313" key="11">
    <source>
        <dbReference type="Proteomes" id="UP000051461"/>
    </source>
</evidence>
<dbReference type="NCBIfam" id="TIGR00688">
    <property type="entry name" value="rarD"/>
    <property type="match status" value="1"/>
</dbReference>
<feature type="transmembrane region" description="Helical" evidence="8">
    <location>
        <begin position="105"/>
        <end position="122"/>
    </location>
</feature>
<dbReference type="EMBL" id="AZDA01000013">
    <property type="protein sequence ID" value="KRK40481.1"/>
    <property type="molecule type" value="Genomic_DNA"/>
</dbReference>
<feature type="domain" description="EamA" evidence="9">
    <location>
        <begin position="154"/>
        <end position="281"/>
    </location>
</feature>
<feature type="transmembrane region" description="Helical" evidence="8">
    <location>
        <begin position="74"/>
        <end position="93"/>
    </location>
</feature>
<dbReference type="PANTHER" id="PTHR22911">
    <property type="entry name" value="ACYL-MALONYL CONDENSING ENZYME-RELATED"/>
    <property type="match status" value="1"/>
</dbReference>
<dbReference type="OrthoDB" id="369870at2"/>
<dbReference type="InterPro" id="IPR004626">
    <property type="entry name" value="RarD"/>
</dbReference>
<comment type="subcellular location">
    <subcellularLocation>
        <location evidence="1">Cell membrane</location>
        <topology evidence="1">Multi-pass membrane protein</topology>
    </subcellularLocation>
</comment>
<dbReference type="STRING" id="1423726.FC07_GL000492"/>
<keyword evidence="7 8" id="KW-0472">Membrane</keyword>
<sequence length="295" mass="33160">MENRRLGVSTGLASYSLWGLLGVFWETLHAVPAFDTLAYRIVWSIITIALVLTVQRDWRRVGQTLKQLVTQRKLGWIVLSSVFISLNWLIYIYMVTHQQATEASLGYYIMPLINVLVAVVVLHERLSRGRLLALGFVVIGVAVLTLQSGQLPLMTLMMAASFCFYGLIKKQVPLPATISLTLETLFVLPLAVGYLWWSPYHILQSGPQVTVLLMLSGVVTVIPLLLFAVAAKNTDFVTLSFLQYLNPTMQLLMAVFVLHEPFQMQQLLVFGLIWIGVLIFTIDNVVANRRPLKKS</sequence>
<evidence type="ECO:0000256" key="7">
    <source>
        <dbReference type="ARBA" id="ARBA00023136"/>
    </source>
</evidence>
<feature type="transmembrane region" description="Helical" evidence="8">
    <location>
        <begin position="37"/>
        <end position="54"/>
    </location>
</feature>
<accession>A0A0R1H981</accession>
<feature type="transmembrane region" description="Helical" evidence="8">
    <location>
        <begin position="236"/>
        <end position="258"/>
    </location>
</feature>
<feature type="transmembrane region" description="Helical" evidence="8">
    <location>
        <begin position="264"/>
        <end position="286"/>
    </location>
</feature>
<name>A0A0R1H981_9LACO</name>